<reference evidence="1 2" key="1">
    <citation type="submission" date="2019-06" db="EMBL/GenBank/DDBJ databases">
        <authorList>
            <person name="Li M."/>
        </authorList>
    </citation>
    <scope>NUCLEOTIDE SEQUENCE [LARGE SCALE GENOMIC DNA]</scope>
    <source>
        <strain evidence="1 2">BGMRC2036</strain>
    </source>
</reference>
<organism evidence="1 2">
    <name type="scientific">Martelella alba</name>
    <dbReference type="NCBI Taxonomy" id="2590451"/>
    <lineage>
        <taxon>Bacteria</taxon>
        <taxon>Pseudomonadati</taxon>
        <taxon>Pseudomonadota</taxon>
        <taxon>Alphaproteobacteria</taxon>
        <taxon>Hyphomicrobiales</taxon>
        <taxon>Aurantimonadaceae</taxon>
        <taxon>Martelella</taxon>
    </lineage>
</organism>
<proteinExistence type="predicted"/>
<keyword evidence="2" id="KW-1185">Reference proteome</keyword>
<dbReference type="PANTHER" id="PTHR47623">
    <property type="entry name" value="OS09G0287300 PROTEIN"/>
    <property type="match status" value="1"/>
</dbReference>
<dbReference type="InterPro" id="IPR013078">
    <property type="entry name" value="His_Pase_superF_clade-1"/>
</dbReference>
<dbReference type="SUPFAM" id="SSF53254">
    <property type="entry name" value="Phosphoglycerate mutase-like"/>
    <property type="match status" value="1"/>
</dbReference>
<dbReference type="EMBL" id="VHLG01000008">
    <property type="protein sequence ID" value="TPW29768.1"/>
    <property type="molecule type" value="Genomic_DNA"/>
</dbReference>
<evidence type="ECO:0000313" key="2">
    <source>
        <dbReference type="Proteomes" id="UP000318801"/>
    </source>
</evidence>
<dbReference type="PANTHER" id="PTHR47623:SF1">
    <property type="entry name" value="OS09G0287300 PROTEIN"/>
    <property type="match status" value="1"/>
</dbReference>
<dbReference type="CDD" id="cd07067">
    <property type="entry name" value="HP_PGM_like"/>
    <property type="match status" value="1"/>
</dbReference>
<dbReference type="Gene3D" id="3.40.50.1240">
    <property type="entry name" value="Phosphoglycerate mutase-like"/>
    <property type="match status" value="1"/>
</dbReference>
<dbReference type="InterPro" id="IPR029033">
    <property type="entry name" value="His_PPase_superfam"/>
</dbReference>
<dbReference type="RefSeq" id="WP_141149491.1">
    <property type="nucleotide sequence ID" value="NZ_VHLG01000008.1"/>
</dbReference>
<gene>
    <name evidence="1" type="ORF">FJU08_13260</name>
</gene>
<dbReference type="Proteomes" id="UP000318801">
    <property type="component" value="Unassembled WGS sequence"/>
</dbReference>
<dbReference type="AlphaFoldDB" id="A0A506U8F2"/>
<name>A0A506U8F2_9HYPH</name>
<evidence type="ECO:0000313" key="1">
    <source>
        <dbReference type="EMBL" id="TPW29768.1"/>
    </source>
</evidence>
<accession>A0A506U8F2</accession>
<dbReference type="OrthoDB" id="9810154at2"/>
<comment type="caution">
    <text evidence="1">The sequence shown here is derived from an EMBL/GenBank/DDBJ whole genome shotgun (WGS) entry which is preliminary data.</text>
</comment>
<protein>
    <submittedName>
        <fullName evidence="1">Histidine phosphatase family protein</fullName>
    </submittedName>
</protein>
<dbReference type="Pfam" id="PF00300">
    <property type="entry name" value="His_Phos_1"/>
    <property type="match status" value="1"/>
</dbReference>
<dbReference type="SMART" id="SM00855">
    <property type="entry name" value="PGAM"/>
    <property type="match status" value="1"/>
</dbReference>
<sequence length="172" mass="19345">MTPITPPPHRIFLVRHAQAVWPEPTMRDYDRLLSARGEIDAEHIARRLAAAGYRPDLILSSSAMRCRQTADAAYRALERTPRMQFSDDLYQAAPITYIEMIEDIDAYEGIMVVGHNPGIEEILLMLTGYESFNRACPYGYPTAGVAVLDFTGPTEGKPDDSPQWKLTEFLTP</sequence>